<evidence type="ECO:0000313" key="2">
    <source>
        <dbReference type="EMBL" id="KAK4269084.1"/>
    </source>
</evidence>
<feature type="region of interest" description="Disordered" evidence="1">
    <location>
        <begin position="128"/>
        <end position="147"/>
    </location>
</feature>
<dbReference type="Proteomes" id="UP001293593">
    <property type="component" value="Unassembled WGS sequence"/>
</dbReference>
<dbReference type="PANTHER" id="PTHR34222:SF79">
    <property type="entry name" value="RETROVIRUS-RELATED POL POLYPROTEIN FROM TRANSPOSON TNT 1-94"/>
    <property type="match status" value="1"/>
</dbReference>
<dbReference type="AlphaFoldDB" id="A0AAE1JJC2"/>
<sequence length="159" mass="17164">MEPVVLFNKGPMKSLALGFSGFAPGSGSGRGSGARNSNGASNEKYCTYCHKPRHTVETCYRKHGFPPGFKFRNQSSPSVHNFQTQGSVSNSVLKQSKASAGVLPTTSPQFTQDQYQKILALVQQTSISSPQPTSVPSVHHISSTHQTPGAFSLEDDWYS</sequence>
<accession>A0AAE1JJC2</accession>
<organism evidence="2 3">
    <name type="scientific">Acacia crassicarpa</name>
    <name type="common">northern wattle</name>
    <dbReference type="NCBI Taxonomy" id="499986"/>
    <lineage>
        <taxon>Eukaryota</taxon>
        <taxon>Viridiplantae</taxon>
        <taxon>Streptophyta</taxon>
        <taxon>Embryophyta</taxon>
        <taxon>Tracheophyta</taxon>
        <taxon>Spermatophyta</taxon>
        <taxon>Magnoliopsida</taxon>
        <taxon>eudicotyledons</taxon>
        <taxon>Gunneridae</taxon>
        <taxon>Pentapetalae</taxon>
        <taxon>rosids</taxon>
        <taxon>fabids</taxon>
        <taxon>Fabales</taxon>
        <taxon>Fabaceae</taxon>
        <taxon>Caesalpinioideae</taxon>
        <taxon>mimosoid clade</taxon>
        <taxon>Acacieae</taxon>
        <taxon>Acacia</taxon>
    </lineage>
</organism>
<protein>
    <submittedName>
        <fullName evidence="2">Uncharacterized protein</fullName>
    </submittedName>
</protein>
<gene>
    <name evidence="2" type="ORF">QN277_022288</name>
</gene>
<proteinExistence type="predicted"/>
<comment type="caution">
    <text evidence="2">The sequence shown here is derived from an EMBL/GenBank/DDBJ whole genome shotgun (WGS) entry which is preliminary data.</text>
</comment>
<evidence type="ECO:0000256" key="1">
    <source>
        <dbReference type="SAM" id="MobiDB-lite"/>
    </source>
</evidence>
<keyword evidence="3" id="KW-1185">Reference proteome</keyword>
<feature type="compositionally biased region" description="Low complexity" evidence="1">
    <location>
        <begin position="128"/>
        <end position="138"/>
    </location>
</feature>
<dbReference type="PANTHER" id="PTHR34222">
    <property type="entry name" value="GAG_PRE-INTEGRS DOMAIN-CONTAINING PROTEIN"/>
    <property type="match status" value="1"/>
</dbReference>
<evidence type="ECO:0000313" key="3">
    <source>
        <dbReference type="Proteomes" id="UP001293593"/>
    </source>
</evidence>
<name>A0AAE1JJC2_9FABA</name>
<dbReference type="EMBL" id="JAWXYG010000006">
    <property type="protein sequence ID" value="KAK4269084.1"/>
    <property type="molecule type" value="Genomic_DNA"/>
</dbReference>
<reference evidence="2" key="1">
    <citation type="submission" date="2023-10" db="EMBL/GenBank/DDBJ databases">
        <title>Chromosome-level genome of the transformable northern wattle, Acacia crassicarpa.</title>
        <authorList>
            <person name="Massaro I."/>
            <person name="Sinha N.R."/>
            <person name="Poethig S."/>
            <person name="Leichty A.R."/>
        </authorList>
    </citation>
    <scope>NUCLEOTIDE SEQUENCE</scope>
    <source>
        <strain evidence="2">Acra3RX</strain>
        <tissue evidence="2">Leaf</tissue>
    </source>
</reference>